<reference evidence="16" key="2">
    <citation type="submission" date="2020-05" db="UniProtKB">
        <authorList>
            <consortium name="EnsemblMetazoa"/>
        </authorList>
    </citation>
    <scope>IDENTIFICATION</scope>
    <source>
        <strain evidence="16">Ngousso</strain>
    </source>
</reference>
<feature type="domain" description="Myosin motor" evidence="15">
    <location>
        <begin position="64"/>
        <end position="749"/>
    </location>
</feature>
<dbReference type="VEuPathDB" id="VectorBase:ACON005213"/>
<feature type="compositionally biased region" description="Polar residues" evidence="12">
    <location>
        <begin position="1439"/>
        <end position="1458"/>
    </location>
</feature>
<feature type="region of interest" description="Disordered" evidence="12">
    <location>
        <begin position="1439"/>
        <end position="1474"/>
    </location>
</feature>
<dbReference type="Gene3D" id="1.20.58.530">
    <property type="match status" value="1"/>
</dbReference>
<name>A0A6E8VLJ2_ANOCL</name>
<keyword evidence="17" id="KW-1185">Reference proteome</keyword>
<dbReference type="Proteomes" id="UP001105220">
    <property type="component" value="Unplaced"/>
</dbReference>
<feature type="compositionally biased region" description="Low complexity" evidence="12">
    <location>
        <begin position="2445"/>
        <end position="2457"/>
    </location>
</feature>
<feature type="compositionally biased region" description="Pro residues" evidence="12">
    <location>
        <begin position="1461"/>
        <end position="1470"/>
    </location>
</feature>
<feature type="domain" description="FERM" evidence="13">
    <location>
        <begin position="2723"/>
        <end position="3042"/>
    </location>
</feature>
<dbReference type="PROSITE" id="PS50096">
    <property type="entry name" value="IQ"/>
    <property type="match status" value="3"/>
</dbReference>
<dbReference type="RefSeq" id="XP_040218975.2">
    <property type="nucleotide sequence ID" value="XM_040363041.2"/>
</dbReference>
<evidence type="ECO:0000256" key="3">
    <source>
        <dbReference type="ARBA" id="ARBA00022490"/>
    </source>
</evidence>
<dbReference type="Pfam" id="PF00612">
    <property type="entry name" value="IQ"/>
    <property type="match status" value="2"/>
</dbReference>
<evidence type="ECO:0000256" key="1">
    <source>
        <dbReference type="ARBA" id="ARBA00004496"/>
    </source>
</evidence>
<dbReference type="InterPro" id="IPR035963">
    <property type="entry name" value="FERM_2"/>
</dbReference>
<comment type="similarity">
    <text evidence="2 11">Belongs to the TRAFAC class myosin-kinesin ATPase superfamily. Myosin family.</text>
</comment>
<evidence type="ECO:0000259" key="13">
    <source>
        <dbReference type="PROSITE" id="PS50057"/>
    </source>
</evidence>
<feature type="compositionally biased region" description="Polar residues" evidence="12">
    <location>
        <begin position="1896"/>
        <end position="1905"/>
    </location>
</feature>
<feature type="compositionally biased region" description="Basic and acidic residues" evidence="12">
    <location>
        <begin position="1717"/>
        <end position="1731"/>
    </location>
</feature>
<keyword evidence="4" id="KW-0677">Repeat</keyword>
<dbReference type="Gene3D" id="1.20.5.190">
    <property type="match status" value="1"/>
</dbReference>
<feature type="domain" description="MyTH4" evidence="14">
    <location>
        <begin position="921"/>
        <end position="1072"/>
    </location>
</feature>
<dbReference type="GO" id="GO:0030182">
    <property type="term" value="P:neuron differentiation"/>
    <property type="evidence" value="ECO:0007669"/>
    <property type="project" value="UniProtKB-ARBA"/>
</dbReference>
<feature type="compositionally biased region" description="Basic and acidic residues" evidence="12">
    <location>
        <begin position="1794"/>
        <end position="1812"/>
    </location>
</feature>
<keyword evidence="9 11" id="KW-0505">Motor protein</keyword>
<dbReference type="FunFam" id="3.40.850.10:FF:000376">
    <property type="entry name" value="Unconventional myosin class XV"/>
    <property type="match status" value="1"/>
</dbReference>
<sequence length="3047" mass="337272">MDWSTGDLVWFDPGLGHPLPGEIQEVHRAAQMIIVQALINGKPQTFTLGPNEGNIRARQDLGKTGVEDMTQLEDLHEASLLWNLKLRYDNGLIYTNAGSILIAINPYKMFPESYGIEMAKLYSGRPLGTLPPHLFAIGSAAHAALPSPQVVVISGESGSGKTESTKLVMQYLAAVVPGGGSASTVITEQILEAAPLLEAFGNARTVRNDNSSRFGKYLEVYFKSGAIIGAKITQYLLEKSRIVTQAAGERNYHVFYELLGGLAEPERMKYGLLEADKYFYLNQGGSDCAPGRMDWASLQSAMQVLGVTESEREGIVKVLASVLHLGNVYFHRRQLRHGQEGVEIGSDAEIKWAAHLLQLPSEGILKSLTSRITETRSERLYTPLGIDQALDARDALAKALYSGLFNWLVLRINSIVHRGGTHDAQRLSILDIFGFEDLAENSFEQLCINYANESLQLYFNKHVFKLEQAEYARERLEWTNLEWEDNLPVIHLLAKKPVGIFHLLDDESNFPRANDSSFLEKCHYNHALNELYSRPRVGAQEFGITHYAGQVWYCVDGFLEKNRDALRMDVIELLSSSTEPLVGEMTKQLRAQRDVGKTLPKGSNGRFVTMKPRTPTVAARFSDSLQQLLQSMAKCNPWFVRCVKPNNDKQALRMDMPCVLQQLRYLGMLDTIKIRQSGYPVRLRFQHFVERYRHLMRTPLPKGTPYRELCRFVLDELPGTTTEGPDFQLGATRVFLREALHRTLEASRADRLRLAAVTIQRTVRGMLARKKVQREVRGAVTIQRYWRGYRDRNRYLTIKNGVVKYQALYKGHMQRKRYAKLKNELKRRREAERLKKERTAQRLAKEQVERGSAVPLDIPAELAFIFSKSENWSGQQSDRNLVKVVGTVPGPPSAADLPPDLDQFAFGKFSSVYCNGVKLAPRRDIISAPFLSRAAARDQDFKDAIAIFKLIIRWTTDATMDANREKILADYIVHKGLSSRGLRDEILVQICNQVYRADETAAEKLWTLMSHCLSAFQPGSAFSKYLIKFIVDNAPPNTKEQILKKLLRNANAGQTNPCRLFPPAWLEWRASSRLADTALGLNLPDNSVQTVAVDSWTTCEEAAALAISSFGIPNLGWTVVIDESDQMTDSCGLDFVLDLVAEKELPPAFPAVRSDILRCGRKGGAPSAAPGAHDSAAEPSSPKRPQVPPPEPPSMKRSSHEIQLVPVAIGSGTKKHEPAEYGGGGGGAASRHHMEPSSAGRKTSHDVSLSRHKLREERAFYEDKSRSRSLDDLLAGEADDALLAPDADEPETSLTLTLAENRIGNKYRSVDTIAPLKEQHPRFVKSQYAGKRSSGSHSLKYAEKSEFSVRSSAMSDTSEAPSLASHVRRVRVPSQASDVDQFLDDLFSPVLDGSLDELSDARSLAASIRGGAQFVSELLATVRTDRSLTDLEQSAVLASATQGGTTHQAKNATSNGFTPSAPNPIAPLSPPASSSGSLLMMGSVSPDVVMPVFTIPPGVDSTAYQQQMQRAFLQSAMAQNIQIQQQLMAQNQALQTLLTQQDGAGPSSSSSPANPGAASPKHGGATGSPTSVQHSPIRKMSAKAGGRNDSTDRPIGPPATTTSFSDMLRNRKDSSSSNLIPPPPPPPLPPPLELKDPFEVRPFLDPYGRAKTVRIGKWRWPPPQGVTASTETEETFIQFKMTRQSNRKTTPQSQHSSSNLDSPIGSPNGVEWEEFEIDQKLQEQAAREADAGGKGAGGGGQQPGGAARTAKRSFDIGADRPAPNSVGKLKLSNEMRQRLEQVTAGHSVRSSSAKSDRPERTPAKLEDTRRMMLEQQLGGMNPPGGAKSPGGDAVPSVKTQVQRMEASKKGAPATAWPTVLPPAPPGPAPPPPIRPPTSTPPAPPPPIHGNMIAAQNAHQQNQSEIPSFVQRQERDTFGAKDSFMDSWGRAEAAKLDLVYETSFKKEMIIERERSRSRSRSRDRENFSESVWDRSEVEGPSSTSSDPRDRDRGDKEREARERNYELTQLQREKESNKVFHPSSYTKDKQQQHHHQQQHHQQHHQQHQQQQQQQSQYQQQYQQQQKQYSANAPGSGIATFKTHMVQKSVQERERKSSAATTNGSVYSEKLDDGAMADPPAPVLPVQMNPSLKAPAAACLTYNRVTWTLRVRKEVFRPSETVTAPAALDLLFNQITADVFGVTPCMRISPQEKRLAVNLLSSHGITANGHSTAKQHVRAIVKRHVLDMARGWPLYFARLFVMNGSPSIQEGTLLAVSHMGVYLASKEPEFLSIQRAIPFDDIQSVTTLPRPLTLQLTLKTGARLVMHASKANAIQVMVQSYLAEYRQTQSKGSTISSGVRAAAATLNVPLERLETSNVNSPGSPNQMSPTDKGHHLHHMMGGHPGQHQSPHHLHHLHHQQQQQLMDEFEDMHIDHGGLADSSPPPTMMGGYGNEGRLHGGMKHGINGQSQQQLQQQQQSQHNSPYGGERSPTDGGMAGRAGSGGGTGSGMIVNHKGSPMGNGNGNYSDMHIVASGHHENDSSPTQTSLTKHSLLQFAMQHFRTDDEFKSNRSDKRAMRNQHADLVKWQGYPLRAPLLRLPADLTPLALECFDCVLRYCGDLAVDPELSEVKCVYTVLMHCHKHLALRDEVYCQLMKQTTANRSACPDSAQRAWRLLSILAAYFGCSDALRPYLIEHLTSAASDRRRPCHGTAAVCLTNLRKTARCGGRKNVPSVEEVTAVSAGRSARRQIYRLPGGAERIVNTRCSTVVGDVIAELCSLLGIESPAEQQEFSLYCIVQGDAFTMPLAADEYILDVTTELLKSGQPFYLIFCRSVWHFALKRDPAPTPLYIEVLFNQVAPDYLEGLLLELPNGGAPSPDYVRDMARIAAILHRAADLNHLPAMKEIKFLLPKPALSLRELRPAQWVALVQSAWPSVAGLSPIQVKAQFLNVLSSWPLFGSSFFAVKRVWADENPMEEPSPMWRELILALNRRGVLFLDPNTHETMQHWPFNEVISTRKVRSEDGALFLDMKVGNLLQQRVIRVQTEQAHEISRLVRQYITMAQAQQRDRRE</sequence>
<evidence type="ECO:0008006" key="18">
    <source>
        <dbReference type="Google" id="ProtNLM"/>
    </source>
</evidence>
<dbReference type="PANTHER" id="PTHR22692:SF26">
    <property type="entry name" value="SH3 DOMAIN-CONTAINING PROTEIN"/>
    <property type="match status" value="1"/>
</dbReference>
<evidence type="ECO:0000256" key="5">
    <source>
        <dbReference type="ARBA" id="ARBA00022741"/>
    </source>
</evidence>
<evidence type="ECO:0000256" key="2">
    <source>
        <dbReference type="ARBA" id="ARBA00008314"/>
    </source>
</evidence>
<dbReference type="Pfam" id="PF00784">
    <property type="entry name" value="MyTH4"/>
    <property type="match status" value="2"/>
</dbReference>
<evidence type="ECO:0000256" key="12">
    <source>
        <dbReference type="SAM" id="MobiDB-lite"/>
    </source>
</evidence>
<dbReference type="InterPro" id="IPR002404">
    <property type="entry name" value="IRS_PTB"/>
</dbReference>
<feature type="region of interest" description="Disordered" evidence="12">
    <location>
        <begin position="1682"/>
        <end position="1922"/>
    </location>
</feature>
<feature type="region of interest" description="Disordered" evidence="12">
    <location>
        <begin position="1162"/>
        <end position="1251"/>
    </location>
</feature>
<protein>
    <recommendedName>
        <fullName evidence="18">Myosin motor domain-containing protein</fullName>
    </recommendedName>
</protein>
<dbReference type="InterPro" id="IPR051567">
    <property type="entry name" value="Unconventional_Myosin_ATPase"/>
</dbReference>
<feature type="compositionally biased region" description="Polar residues" evidence="12">
    <location>
        <begin position="2352"/>
        <end position="2366"/>
    </location>
</feature>
<dbReference type="Gene3D" id="1.10.10.820">
    <property type="match status" value="1"/>
</dbReference>
<dbReference type="CTD" id="32028"/>
<dbReference type="PRINTS" id="PR00193">
    <property type="entry name" value="MYOSINHEAVY"/>
</dbReference>
<evidence type="ECO:0000256" key="4">
    <source>
        <dbReference type="ARBA" id="ARBA00022737"/>
    </source>
</evidence>
<feature type="compositionally biased region" description="Basic residues" evidence="12">
    <location>
        <begin position="2386"/>
        <end position="2395"/>
    </location>
</feature>
<evidence type="ECO:0000256" key="7">
    <source>
        <dbReference type="ARBA" id="ARBA00023054"/>
    </source>
</evidence>
<feature type="domain" description="MyTH4" evidence="14">
    <location>
        <begin position="2564"/>
        <end position="2718"/>
    </location>
</feature>
<dbReference type="Pfam" id="PF02174">
    <property type="entry name" value="IRS"/>
    <property type="match status" value="1"/>
</dbReference>
<dbReference type="FunFam" id="1.20.58.530:FF:000005">
    <property type="entry name" value="unconventional myosin-IXa isoform X1"/>
    <property type="match status" value="1"/>
</dbReference>
<dbReference type="Pfam" id="PF00063">
    <property type="entry name" value="Myosin_head"/>
    <property type="match status" value="1"/>
</dbReference>
<reference key="1">
    <citation type="journal article" date="2019" name="Genes (Basel)">
        <title>A High-Quality De novo Genome Assembly from a Single Mosquito Using PacBio Sequencing.</title>
        <authorList>
            <person name="Kingan S.B."/>
            <person name="Heaton H."/>
            <person name="Cudini J."/>
            <person name="Lambert C.C."/>
            <person name="Baybayan P."/>
            <person name="Galvin B.D."/>
            <person name="Durbin R."/>
            <person name="Korlach J."/>
            <person name="Lawniczak M.K.N."/>
        </authorList>
    </citation>
    <scope>NUCLEOTIDE SEQUENCE [LARGE SCALE GENOMIC DNA]</scope>
    <source>
        <strain>Mali-NIH</strain>
    </source>
</reference>
<feature type="region of interest" description="Actin-binding" evidence="11">
    <location>
        <begin position="625"/>
        <end position="647"/>
    </location>
</feature>
<feature type="compositionally biased region" description="Low complexity" evidence="12">
    <location>
        <begin position="1539"/>
        <end position="1560"/>
    </location>
</feature>
<feature type="compositionally biased region" description="Low complexity" evidence="12">
    <location>
        <begin position="2045"/>
        <end position="2066"/>
    </location>
</feature>
<feature type="compositionally biased region" description="Basic and acidic residues" evidence="12">
    <location>
        <begin position="1942"/>
        <end position="1976"/>
    </location>
</feature>
<dbReference type="SMART" id="SM00295">
    <property type="entry name" value="B41"/>
    <property type="match status" value="1"/>
</dbReference>
<dbReference type="InterPro" id="IPR059004">
    <property type="entry name" value="MYO15"/>
</dbReference>
<dbReference type="InterPro" id="IPR041795">
    <property type="entry name" value="MyoXV_FERM_C"/>
</dbReference>
<dbReference type="InterPro" id="IPR019749">
    <property type="entry name" value="Band_41_domain"/>
</dbReference>
<keyword evidence="6 11" id="KW-0067">ATP-binding</keyword>
<dbReference type="PANTHER" id="PTHR22692">
    <property type="entry name" value="MYOSIN VII, XV"/>
    <property type="match status" value="1"/>
</dbReference>
<keyword evidence="3" id="KW-0963">Cytoplasm</keyword>
<dbReference type="InterPro" id="IPR036961">
    <property type="entry name" value="Kinesin_motor_dom_sf"/>
</dbReference>
<feature type="region of interest" description="Disordered" evidence="12">
    <location>
        <begin position="1935"/>
        <end position="2118"/>
    </location>
</feature>
<dbReference type="FunFam" id="1.10.10.820:FF:000011">
    <property type="entry name" value="Myosin 10A, isoform C"/>
    <property type="match status" value="1"/>
</dbReference>
<dbReference type="SUPFAM" id="SSF47031">
    <property type="entry name" value="Second domain of FERM"/>
    <property type="match status" value="1"/>
</dbReference>
<dbReference type="InterPro" id="IPR000857">
    <property type="entry name" value="MyTH4_dom"/>
</dbReference>
<dbReference type="Pfam" id="PF26570">
    <property type="entry name" value="MYO15"/>
    <property type="match status" value="1"/>
</dbReference>
<comment type="subcellular location">
    <subcellularLocation>
        <location evidence="1">Cytoplasm</location>
    </subcellularLocation>
</comment>
<dbReference type="CDD" id="cd23767">
    <property type="entry name" value="IQCD"/>
    <property type="match status" value="1"/>
</dbReference>
<dbReference type="InterPro" id="IPR000299">
    <property type="entry name" value="FERM_domain"/>
</dbReference>
<accession>A0A6E8VLJ2</accession>
<dbReference type="CDD" id="cd13201">
    <property type="entry name" value="FERM_C_MyoXV"/>
    <property type="match status" value="1"/>
</dbReference>
<dbReference type="InterPro" id="IPR038185">
    <property type="entry name" value="MyTH4_dom_sf"/>
</dbReference>
<dbReference type="Gene3D" id="1.25.40.530">
    <property type="entry name" value="MyTH4 domain"/>
    <property type="match status" value="2"/>
</dbReference>
<keyword evidence="10 11" id="KW-0009">Actin-binding</keyword>
<evidence type="ECO:0000259" key="15">
    <source>
        <dbReference type="PROSITE" id="PS51456"/>
    </source>
</evidence>
<feature type="compositionally biased region" description="Gly residues" evidence="12">
    <location>
        <begin position="1732"/>
        <end position="1743"/>
    </location>
</feature>
<dbReference type="GO" id="GO:0003779">
    <property type="term" value="F:actin binding"/>
    <property type="evidence" value="ECO:0007669"/>
    <property type="project" value="UniProtKB-KW"/>
</dbReference>
<evidence type="ECO:0000256" key="11">
    <source>
        <dbReference type="PROSITE-ProRule" id="PRU00782"/>
    </source>
</evidence>
<feature type="compositionally biased region" description="Basic residues" evidence="12">
    <location>
        <begin position="2030"/>
        <end position="2044"/>
    </location>
</feature>
<dbReference type="VEuPathDB" id="VectorBase:ACON2_033083"/>
<dbReference type="PROSITE" id="PS50057">
    <property type="entry name" value="FERM_3"/>
    <property type="match status" value="1"/>
</dbReference>
<dbReference type="SUPFAM" id="SSF52540">
    <property type="entry name" value="P-loop containing nucleoside triphosphate hydrolases"/>
    <property type="match status" value="1"/>
</dbReference>
<feature type="region of interest" description="Disordered" evidence="12">
    <location>
        <begin position="2411"/>
        <end position="2524"/>
    </location>
</feature>
<dbReference type="InterPro" id="IPR036057">
    <property type="entry name" value="MYSc_Myo15"/>
</dbReference>
<dbReference type="GO" id="GO:0005737">
    <property type="term" value="C:cytoplasm"/>
    <property type="evidence" value="ECO:0007669"/>
    <property type="project" value="UniProtKB-SubCell"/>
</dbReference>
<feature type="compositionally biased region" description="Pro residues" evidence="12">
    <location>
        <begin position="1620"/>
        <end position="1632"/>
    </location>
</feature>
<dbReference type="GeneID" id="120947586"/>
<evidence type="ECO:0000256" key="6">
    <source>
        <dbReference type="ARBA" id="ARBA00022840"/>
    </source>
</evidence>
<dbReference type="Gene3D" id="1.20.120.720">
    <property type="entry name" value="Myosin VI head, motor domain, U50 subdomain"/>
    <property type="match status" value="1"/>
</dbReference>
<evidence type="ECO:0000313" key="16">
    <source>
        <dbReference type="EnsemblMetazoa" id="ACON005213-PA"/>
    </source>
</evidence>
<feature type="binding site" evidence="11">
    <location>
        <begin position="155"/>
        <end position="162"/>
    </location>
    <ligand>
        <name>ATP</name>
        <dbReference type="ChEBI" id="CHEBI:30616"/>
    </ligand>
</feature>
<keyword evidence="5 11" id="KW-0547">Nucleotide-binding</keyword>
<proteinExistence type="inferred from homology"/>
<dbReference type="InterPro" id="IPR019748">
    <property type="entry name" value="FERM_central"/>
</dbReference>
<feature type="compositionally biased region" description="Pro residues" evidence="12">
    <location>
        <begin position="1859"/>
        <end position="1887"/>
    </location>
</feature>
<feature type="region of interest" description="Disordered" evidence="12">
    <location>
        <begin position="1539"/>
        <end position="1636"/>
    </location>
</feature>
<dbReference type="GO" id="GO:0009887">
    <property type="term" value="P:animal organ morphogenesis"/>
    <property type="evidence" value="ECO:0007669"/>
    <property type="project" value="UniProtKB-ARBA"/>
</dbReference>
<dbReference type="SMART" id="SM00242">
    <property type="entry name" value="MYSc"/>
    <property type="match status" value="1"/>
</dbReference>
<dbReference type="InterPro" id="IPR027417">
    <property type="entry name" value="P-loop_NTPase"/>
</dbReference>
<evidence type="ECO:0000256" key="8">
    <source>
        <dbReference type="ARBA" id="ARBA00023123"/>
    </source>
</evidence>
<dbReference type="CDD" id="cd14473">
    <property type="entry name" value="FERM_B-lobe"/>
    <property type="match status" value="1"/>
</dbReference>
<dbReference type="SUPFAM" id="SSF50729">
    <property type="entry name" value="PH domain-like"/>
    <property type="match status" value="1"/>
</dbReference>
<dbReference type="Gene3D" id="6.20.240.20">
    <property type="match status" value="1"/>
</dbReference>
<dbReference type="InterPro" id="IPR001609">
    <property type="entry name" value="Myosin_head_motor_dom-like"/>
</dbReference>
<dbReference type="InterPro" id="IPR000048">
    <property type="entry name" value="IQ_motif_EF-hand-BS"/>
</dbReference>
<evidence type="ECO:0000313" key="17">
    <source>
        <dbReference type="Proteomes" id="UP001105220"/>
    </source>
</evidence>
<dbReference type="VEuPathDB" id="VectorBase:ACMO_008547"/>
<keyword evidence="7" id="KW-0175">Coiled coil</keyword>
<dbReference type="Gene3D" id="3.40.850.10">
    <property type="entry name" value="Kinesin motor domain"/>
    <property type="match status" value="1"/>
</dbReference>
<feature type="compositionally biased region" description="Basic and acidic residues" evidence="12">
    <location>
        <begin position="1985"/>
        <end position="2016"/>
    </location>
</feature>
<dbReference type="CDD" id="cd01387">
    <property type="entry name" value="MYSc_Myo15"/>
    <property type="match status" value="1"/>
</dbReference>
<dbReference type="GO" id="GO:0016459">
    <property type="term" value="C:myosin complex"/>
    <property type="evidence" value="ECO:0007669"/>
    <property type="project" value="UniProtKB-KW"/>
</dbReference>
<organism evidence="16 17">
    <name type="scientific">Anopheles coluzzii</name>
    <name type="common">African malaria mosquito</name>
    <dbReference type="NCBI Taxonomy" id="1518534"/>
    <lineage>
        <taxon>Eukaryota</taxon>
        <taxon>Metazoa</taxon>
        <taxon>Ecdysozoa</taxon>
        <taxon>Arthropoda</taxon>
        <taxon>Hexapoda</taxon>
        <taxon>Insecta</taxon>
        <taxon>Pterygota</taxon>
        <taxon>Neoptera</taxon>
        <taxon>Endopterygota</taxon>
        <taxon>Diptera</taxon>
        <taxon>Nematocera</taxon>
        <taxon>Culicoidea</taxon>
        <taxon>Culicidae</taxon>
        <taxon>Anophelinae</taxon>
        <taxon>Anopheles</taxon>
    </lineage>
</organism>
<dbReference type="GO" id="GO:0003774">
    <property type="term" value="F:cytoskeletal motor activity"/>
    <property type="evidence" value="ECO:0007669"/>
    <property type="project" value="UniProtKB-UniRule"/>
</dbReference>
<evidence type="ECO:0000256" key="10">
    <source>
        <dbReference type="ARBA" id="ARBA00023203"/>
    </source>
</evidence>
<dbReference type="GO" id="GO:0071944">
    <property type="term" value="C:cell periphery"/>
    <property type="evidence" value="ECO:0007669"/>
    <property type="project" value="UniProtKB-ARBA"/>
</dbReference>
<dbReference type="PROSITE" id="PS51016">
    <property type="entry name" value="MYTH4"/>
    <property type="match status" value="2"/>
</dbReference>
<feature type="compositionally biased region" description="Polar residues" evidence="12">
    <location>
        <begin position="1682"/>
        <end position="1701"/>
    </location>
</feature>
<dbReference type="Gene3D" id="2.30.29.30">
    <property type="entry name" value="Pleckstrin-homology domain (PH domain)/Phosphotyrosine-binding domain (PTB)"/>
    <property type="match status" value="2"/>
</dbReference>
<dbReference type="PROSITE" id="PS51456">
    <property type="entry name" value="MYOSIN_MOTOR"/>
    <property type="match status" value="1"/>
</dbReference>
<feature type="region of interest" description="Disordered" evidence="12">
    <location>
        <begin position="2351"/>
        <end position="2398"/>
    </location>
</feature>
<dbReference type="EnsemblMetazoa" id="ACON005213-RA">
    <property type="protein sequence ID" value="ACON005213-PA"/>
    <property type="gene ID" value="ACON005213"/>
</dbReference>
<evidence type="ECO:0000259" key="14">
    <source>
        <dbReference type="PROSITE" id="PS51016"/>
    </source>
</evidence>
<dbReference type="SMART" id="SM00015">
    <property type="entry name" value="IQ"/>
    <property type="match status" value="3"/>
</dbReference>
<feature type="compositionally biased region" description="Gly residues" evidence="12">
    <location>
        <begin position="2472"/>
        <end position="2485"/>
    </location>
</feature>
<dbReference type="GO" id="GO:0005524">
    <property type="term" value="F:ATP binding"/>
    <property type="evidence" value="ECO:0007669"/>
    <property type="project" value="UniProtKB-UniRule"/>
</dbReference>
<dbReference type="InterPro" id="IPR011993">
    <property type="entry name" value="PH-like_dom_sf"/>
</dbReference>
<evidence type="ECO:0000256" key="9">
    <source>
        <dbReference type="ARBA" id="ARBA00023175"/>
    </source>
</evidence>
<keyword evidence="8 11" id="KW-0518">Myosin</keyword>
<dbReference type="KEGG" id="acoz:120947586"/>
<dbReference type="SMART" id="SM00139">
    <property type="entry name" value="MyTH4"/>
    <property type="match status" value="2"/>
</dbReference>